<protein>
    <submittedName>
        <fullName evidence="1">HAD family phosphatase</fullName>
    </submittedName>
</protein>
<dbReference type="InterPro" id="IPR036412">
    <property type="entry name" value="HAD-like_sf"/>
</dbReference>
<dbReference type="CDD" id="cd02603">
    <property type="entry name" value="HAD_sEH-N_like"/>
    <property type="match status" value="1"/>
</dbReference>
<sequence length="213" mass="23576">MSGHPAPVEAPPVQAVVFDVGRVLFEWDLRHLFAKLIADPAELEWFCTTVVTPEWHFQHDEGVSLSVMVPARKAEFPDHADLIDAYAARFGESIPGPVPGSIEIVDELAARGVPLFAITNFGAEFWPDFRAREPVFRHFRDVIVSGDEKLAKPDPAIYHLAERRFGVPREAMLFIDDNAANITSAARLGWQVHHFTGGAEGLAADLRSRGLIT</sequence>
<dbReference type="PRINTS" id="PR00413">
    <property type="entry name" value="HADHALOGNASE"/>
</dbReference>
<dbReference type="SFLD" id="SFLDG01129">
    <property type="entry name" value="C1.5:_HAD__Beta-PGM__Phosphata"/>
    <property type="match status" value="1"/>
</dbReference>
<dbReference type="SUPFAM" id="SSF56784">
    <property type="entry name" value="HAD-like"/>
    <property type="match status" value="1"/>
</dbReference>
<dbReference type="Proteomes" id="UP001379235">
    <property type="component" value="Unassembled WGS sequence"/>
</dbReference>
<dbReference type="EMBL" id="JBBHJY010000005">
    <property type="protein sequence ID" value="MEJ6010485.1"/>
    <property type="molecule type" value="Genomic_DNA"/>
</dbReference>
<proteinExistence type="predicted"/>
<dbReference type="PANTHER" id="PTHR43611">
    <property type="entry name" value="ALPHA-D-GLUCOSE 1-PHOSPHATE PHOSPHATASE"/>
    <property type="match status" value="1"/>
</dbReference>
<reference evidence="1 2" key="1">
    <citation type="submission" date="2024-03" db="EMBL/GenBank/DDBJ databases">
        <authorList>
            <person name="Jo J.-H."/>
        </authorList>
    </citation>
    <scope>NUCLEOTIDE SEQUENCE [LARGE SCALE GENOMIC DNA]</scope>
    <source>
        <strain evidence="1 2">AS3R-12</strain>
    </source>
</reference>
<dbReference type="RefSeq" id="WP_339967159.1">
    <property type="nucleotide sequence ID" value="NZ_JBBHJY010000005.1"/>
</dbReference>
<evidence type="ECO:0000313" key="1">
    <source>
        <dbReference type="EMBL" id="MEJ6010485.1"/>
    </source>
</evidence>
<evidence type="ECO:0000313" key="2">
    <source>
        <dbReference type="Proteomes" id="UP001379235"/>
    </source>
</evidence>
<accession>A0ABU8S966</accession>
<organism evidence="1 2">
    <name type="scientific">Novosphingobium aquae</name>
    <dbReference type="NCBI Taxonomy" id="3133435"/>
    <lineage>
        <taxon>Bacteria</taxon>
        <taxon>Pseudomonadati</taxon>
        <taxon>Pseudomonadota</taxon>
        <taxon>Alphaproteobacteria</taxon>
        <taxon>Sphingomonadales</taxon>
        <taxon>Sphingomonadaceae</taxon>
        <taxon>Novosphingobium</taxon>
    </lineage>
</organism>
<comment type="caution">
    <text evidence="1">The sequence shown here is derived from an EMBL/GenBank/DDBJ whole genome shotgun (WGS) entry which is preliminary data.</text>
</comment>
<gene>
    <name evidence="1" type="ORF">WG900_11210</name>
</gene>
<dbReference type="Pfam" id="PF00702">
    <property type="entry name" value="Hydrolase"/>
    <property type="match status" value="1"/>
</dbReference>
<dbReference type="SFLD" id="SFLDS00003">
    <property type="entry name" value="Haloacid_Dehalogenase"/>
    <property type="match status" value="1"/>
</dbReference>
<keyword evidence="2" id="KW-1185">Reference proteome</keyword>
<dbReference type="PANTHER" id="PTHR43611:SF3">
    <property type="entry name" value="FLAVIN MONONUCLEOTIDE HYDROLASE 1, CHLOROPLATIC"/>
    <property type="match status" value="1"/>
</dbReference>
<name>A0ABU8S966_9SPHN</name>
<dbReference type="Gene3D" id="3.40.50.1000">
    <property type="entry name" value="HAD superfamily/HAD-like"/>
    <property type="match status" value="1"/>
</dbReference>
<dbReference type="InterPro" id="IPR023214">
    <property type="entry name" value="HAD_sf"/>
</dbReference>
<dbReference type="NCBIfam" id="TIGR01509">
    <property type="entry name" value="HAD-SF-IA-v3"/>
    <property type="match status" value="1"/>
</dbReference>
<dbReference type="InterPro" id="IPR006439">
    <property type="entry name" value="HAD-SF_hydro_IA"/>
</dbReference>